<evidence type="ECO:0000313" key="2">
    <source>
        <dbReference type="Proteomes" id="UP000005239"/>
    </source>
</evidence>
<dbReference type="AlphaFoldDB" id="A0A2A6CGN9"/>
<name>A0A2A6CGN9_PRIPA</name>
<dbReference type="Proteomes" id="UP000005239">
    <property type="component" value="Unassembled WGS sequence"/>
</dbReference>
<organism evidence="1 2">
    <name type="scientific">Pristionchus pacificus</name>
    <name type="common">Parasitic nematode worm</name>
    <dbReference type="NCBI Taxonomy" id="54126"/>
    <lineage>
        <taxon>Eukaryota</taxon>
        <taxon>Metazoa</taxon>
        <taxon>Ecdysozoa</taxon>
        <taxon>Nematoda</taxon>
        <taxon>Chromadorea</taxon>
        <taxon>Rhabditida</taxon>
        <taxon>Rhabditina</taxon>
        <taxon>Diplogasteromorpha</taxon>
        <taxon>Diplogasteroidea</taxon>
        <taxon>Neodiplogasteridae</taxon>
        <taxon>Pristionchus</taxon>
    </lineage>
</organism>
<dbReference type="EnsemblMetazoa" id="PPA43075.1">
    <property type="protein sequence ID" value="PPA43075.1"/>
    <property type="gene ID" value="WBGene00281444"/>
</dbReference>
<gene>
    <name evidence="1" type="primary">WBGene00281444</name>
</gene>
<protein>
    <submittedName>
        <fullName evidence="1">Uncharacterized protein</fullName>
    </submittedName>
</protein>
<accession>A0A8R1UXI8</accession>
<proteinExistence type="predicted"/>
<reference evidence="1" key="2">
    <citation type="submission" date="2022-06" db="UniProtKB">
        <authorList>
            <consortium name="EnsemblMetazoa"/>
        </authorList>
    </citation>
    <scope>IDENTIFICATION</scope>
    <source>
        <strain evidence="1">PS312</strain>
    </source>
</reference>
<reference evidence="2" key="1">
    <citation type="journal article" date="2008" name="Nat. Genet.">
        <title>The Pristionchus pacificus genome provides a unique perspective on nematode lifestyle and parasitism.</title>
        <authorList>
            <person name="Dieterich C."/>
            <person name="Clifton S.W."/>
            <person name="Schuster L.N."/>
            <person name="Chinwalla A."/>
            <person name="Delehaunty K."/>
            <person name="Dinkelacker I."/>
            <person name="Fulton L."/>
            <person name="Fulton R."/>
            <person name="Godfrey J."/>
            <person name="Minx P."/>
            <person name="Mitreva M."/>
            <person name="Roeseler W."/>
            <person name="Tian H."/>
            <person name="Witte H."/>
            <person name="Yang S.P."/>
            <person name="Wilson R.K."/>
            <person name="Sommer R.J."/>
        </authorList>
    </citation>
    <scope>NUCLEOTIDE SEQUENCE [LARGE SCALE GENOMIC DNA]</scope>
    <source>
        <strain evidence="2">PS312</strain>
    </source>
</reference>
<accession>A0A2A6CGN9</accession>
<keyword evidence="2" id="KW-1185">Reference proteome</keyword>
<evidence type="ECO:0000313" key="1">
    <source>
        <dbReference type="EnsemblMetazoa" id="PPA43075.1"/>
    </source>
</evidence>
<sequence>MLDYEVFEAENRRKLSGAYVIPLHNSFHALSRGEGIEVFEAENRRKLSGAYVIPLHNSFHALSRGEGIVWSRCHPAVPSTHAPFNREAELSASV</sequence>